<dbReference type="Proteomes" id="UP000314011">
    <property type="component" value="Unassembled WGS sequence"/>
</dbReference>
<dbReference type="InterPro" id="IPR026579">
    <property type="entry name" value="FtsQ"/>
</dbReference>
<dbReference type="InterPro" id="IPR005548">
    <property type="entry name" value="Cell_div_FtsQ/DivIB_C"/>
</dbReference>
<gene>
    <name evidence="7" type="primary">ftsQ</name>
    <name evidence="10" type="ORF">FHY64_19260</name>
</gene>
<evidence type="ECO:0000256" key="3">
    <source>
        <dbReference type="ARBA" id="ARBA00022618"/>
    </source>
</evidence>
<dbReference type="GO" id="GO:0090529">
    <property type="term" value="P:cell septum assembly"/>
    <property type="evidence" value="ECO:0007669"/>
    <property type="project" value="InterPro"/>
</dbReference>
<dbReference type="Gene3D" id="3.40.50.11690">
    <property type="entry name" value="Cell division protein FtsQ/DivIB"/>
    <property type="match status" value="1"/>
</dbReference>
<dbReference type="OrthoDB" id="9783091at2"/>
<dbReference type="HAMAP" id="MF_00911">
    <property type="entry name" value="FtsQ_subfam"/>
    <property type="match status" value="1"/>
</dbReference>
<dbReference type="PANTHER" id="PTHR35851:SF1">
    <property type="entry name" value="CELL DIVISION PROTEIN FTSQ"/>
    <property type="match status" value="1"/>
</dbReference>
<evidence type="ECO:0000313" key="11">
    <source>
        <dbReference type="Proteomes" id="UP000314011"/>
    </source>
</evidence>
<evidence type="ECO:0000259" key="9">
    <source>
        <dbReference type="Pfam" id="PF03799"/>
    </source>
</evidence>
<feature type="domain" description="Cell division protein FtsQ/DivIB C-terminal" evidence="9">
    <location>
        <begin position="161"/>
        <end position="275"/>
    </location>
</feature>
<keyword evidence="1 7" id="KW-1003">Cell membrane</keyword>
<keyword evidence="4 7" id="KW-0812">Transmembrane</keyword>
<evidence type="ECO:0000256" key="7">
    <source>
        <dbReference type="HAMAP-Rule" id="MF_00911"/>
    </source>
</evidence>
<feature type="region of interest" description="Disordered" evidence="8">
    <location>
        <begin position="1"/>
        <end position="23"/>
    </location>
</feature>
<proteinExistence type="inferred from homology"/>
<evidence type="ECO:0000256" key="2">
    <source>
        <dbReference type="ARBA" id="ARBA00022519"/>
    </source>
</evidence>
<dbReference type="InterPro" id="IPR045335">
    <property type="entry name" value="FtsQ_C_sf"/>
</dbReference>
<dbReference type="GO" id="GO:0005886">
    <property type="term" value="C:plasma membrane"/>
    <property type="evidence" value="ECO:0007669"/>
    <property type="project" value="UniProtKB-SubCell"/>
</dbReference>
<feature type="transmembrane region" description="Helical" evidence="7">
    <location>
        <begin position="45"/>
        <end position="63"/>
    </location>
</feature>
<keyword evidence="6 7" id="KW-0131">Cell cycle</keyword>
<dbReference type="Pfam" id="PF03799">
    <property type="entry name" value="FtsQ_DivIB_C"/>
    <property type="match status" value="1"/>
</dbReference>
<evidence type="ECO:0000256" key="1">
    <source>
        <dbReference type="ARBA" id="ARBA00022475"/>
    </source>
</evidence>
<comment type="similarity">
    <text evidence="7">Belongs to the FtsQ/DivIB family. FtsQ subfamily.</text>
</comment>
<comment type="subcellular location">
    <subcellularLocation>
        <location evidence="7">Cell inner membrane</location>
        <topology evidence="7">Single-pass type II membrane protein</topology>
    </subcellularLocation>
    <text evidence="7">Localizes to the division septum.</text>
</comment>
<comment type="function">
    <text evidence="7">Essential cell division protein.</text>
</comment>
<evidence type="ECO:0000256" key="4">
    <source>
        <dbReference type="ARBA" id="ARBA00022692"/>
    </source>
</evidence>
<dbReference type="RefSeq" id="WP_140197514.1">
    <property type="nucleotide sequence ID" value="NZ_CP065915.1"/>
</dbReference>
<keyword evidence="2 7" id="KW-0997">Cell inner membrane</keyword>
<dbReference type="AlphaFoldDB" id="A0A5C5G9Q8"/>
<sequence>MRSVRRRAAAASVANRRETTRRDPAPSRWRYRYNRLMLSPGFTRFLRTGVPLILVSAISAIWVSQPANRELLMEKYAEVRDDFRNRPEFMVGSLAVKGADADLARQIGEVVQLEFPISSFELDLEGLRETVSAVNAVESARLQVRSGGILEVEVVQREPVAVWRAQDGLKLVDDTGAFIAPLEARADRPDLPLIVGDGARDALDEALALYAAARPLGEDMRGLVRMGERRWDVVLAGDQRVLLPSDGAVQALERVIALHEAKDLFGRDISAVDMRNAERPTLRLNPPAMAALRRTSETDGD</sequence>
<dbReference type="GO" id="GO:0043093">
    <property type="term" value="P:FtsZ-dependent cytokinesis"/>
    <property type="evidence" value="ECO:0007669"/>
    <property type="project" value="UniProtKB-UniRule"/>
</dbReference>
<name>A0A5C5G9Q8_9RHOB</name>
<dbReference type="PANTHER" id="PTHR35851">
    <property type="entry name" value="CELL DIVISION PROTEIN FTSQ"/>
    <property type="match status" value="1"/>
</dbReference>
<evidence type="ECO:0000256" key="5">
    <source>
        <dbReference type="ARBA" id="ARBA00022989"/>
    </source>
</evidence>
<accession>A0A5C5G9Q8</accession>
<dbReference type="GO" id="GO:0032153">
    <property type="term" value="C:cell division site"/>
    <property type="evidence" value="ECO:0007669"/>
    <property type="project" value="UniProtKB-UniRule"/>
</dbReference>
<dbReference type="EMBL" id="VFFF01000004">
    <property type="protein sequence ID" value="TNY30718.1"/>
    <property type="molecule type" value="Genomic_DNA"/>
</dbReference>
<evidence type="ECO:0000256" key="6">
    <source>
        <dbReference type="ARBA" id="ARBA00023306"/>
    </source>
</evidence>
<protein>
    <recommendedName>
        <fullName evidence="7">Cell division protein FtsQ</fullName>
    </recommendedName>
</protein>
<evidence type="ECO:0000256" key="8">
    <source>
        <dbReference type="SAM" id="MobiDB-lite"/>
    </source>
</evidence>
<comment type="caution">
    <text evidence="10">The sequence shown here is derived from an EMBL/GenBank/DDBJ whole genome shotgun (WGS) entry which is preliminary data.</text>
</comment>
<evidence type="ECO:0000313" key="10">
    <source>
        <dbReference type="EMBL" id="TNY30718.1"/>
    </source>
</evidence>
<keyword evidence="3 7" id="KW-0132">Cell division</keyword>
<organism evidence="10 11">
    <name type="scientific">Pelagovum pacificum</name>
    <dbReference type="NCBI Taxonomy" id="2588711"/>
    <lineage>
        <taxon>Bacteria</taxon>
        <taxon>Pseudomonadati</taxon>
        <taxon>Pseudomonadota</taxon>
        <taxon>Alphaproteobacteria</taxon>
        <taxon>Rhodobacterales</taxon>
        <taxon>Paracoccaceae</taxon>
        <taxon>Pelagovum</taxon>
    </lineage>
</organism>
<keyword evidence="11" id="KW-1185">Reference proteome</keyword>
<keyword evidence="7" id="KW-0472">Membrane</keyword>
<keyword evidence="5 7" id="KW-1133">Transmembrane helix</keyword>
<reference evidence="10 11" key="1">
    <citation type="submission" date="2019-06" db="EMBL/GenBank/DDBJ databases">
        <title>Genome of new Rhodobacteraceae sp. SM1903.</title>
        <authorList>
            <person name="Ren X."/>
        </authorList>
    </citation>
    <scope>NUCLEOTIDE SEQUENCE [LARGE SCALE GENOMIC DNA]</scope>
    <source>
        <strain evidence="10 11">SM1903</strain>
    </source>
</reference>